<proteinExistence type="inferred from homology"/>
<dbReference type="GO" id="GO:0004035">
    <property type="term" value="F:alkaline phosphatase activity"/>
    <property type="evidence" value="ECO:0007669"/>
    <property type="project" value="TreeGrafter"/>
</dbReference>
<dbReference type="AlphaFoldDB" id="A0A9D1MMR6"/>
<dbReference type="PANTHER" id="PTHR11596">
    <property type="entry name" value="ALKALINE PHOSPHATASE"/>
    <property type="match status" value="1"/>
</dbReference>
<evidence type="ECO:0000256" key="3">
    <source>
        <dbReference type="PIRSR" id="PIRSR601952-2"/>
    </source>
</evidence>
<feature type="binding site" evidence="3">
    <location>
        <position position="270"/>
    </location>
    <ligand>
        <name>Zn(2+)</name>
        <dbReference type="ChEBI" id="CHEBI:29105"/>
        <label>2</label>
    </ligand>
</feature>
<comment type="cofactor">
    <cofactor evidence="3">
        <name>Zn(2+)</name>
        <dbReference type="ChEBI" id="CHEBI:29105"/>
    </cofactor>
    <text evidence="3">Binds 2 Zn(2+) ions.</text>
</comment>
<keyword evidence="3" id="KW-0479">Metal-binding</keyword>
<evidence type="ECO:0000313" key="6">
    <source>
        <dbReference type="Proteomes" id="UP000824145"/>
    </source>
</evidence>
<organism evidence="5 6">
    <name type="scientific">Candidatus Caccalectryoclostridium excrementigallinarum</name>
    <dbReference type="NCBI Taxonomy" id="2840710"/>
    <lineage>
        <taxon>Bacteria</taxon>
        <taxon>Bacillati</taxon>
        <taxon>Bacillota</taxon>
        <taxon>Clostridia</taxon>
        <taxon>Christensenellales</taxon>
        <taxon>Christensenellaceae</taxon>
        <taxon>Christensenellaceae incertae sedis</taxon>
        <taxon>Candidatus Caccalectryoclostridium</taxon>
    </lineage>
</organism>
<evidence type="ECO:0000256" key="1">
    <source>
        <dbReference type="ARBA" id="ARBA00022553"/>
    </source>
</evidence>
<comment type="cofactor">
    <cofactor evidence="3">
        <name>Mg(2+)</name>
        <dbReference type="ChEBI" id="CHEBI:18420"/>
    </cofactor>
    <text evidence="3">Binds 1 Mg(2+) ion.</text>
</comment>
<keyword evidence="3" id="KW-0460">Magnesium</keyword>
<dbReference type="Proteomes" id="UP000824145">
    <property type="component" value="Unassembled WGS sequence"/>
</dbReference>
<protein>
    <submittedName>
        <fullName evidence="5">Alkaline phosphatase</fullName>
    </submittedName>
</protein>
<dbReference type="Pfam" id="PF00245">
    <property type="entry name" value="Alk_phosphatase"/>
    <property type="match status" value="2"/>
</dbReference>
<dbReference type="InterPro" id="IPR001952">
    <property type="entry name" value="Alkaline_phosphatase"/>
</dbReference>
<dbReference type="SUPFAM" id="SSF53649">
    <property type="entry name" value="Alkaline phosphatase-like"/>
    <property type="match status" value="1"/>
</dbReference>
<feature type="binding site" evidence="3">
    <location>
        <position position="266"/>
    </location>
    <ligand>
        <name>Zn(2+)</name>
        <dbReference type="ChEBI" id="CHEBI:29105"/>
        <label>2</label>
    </ligand>
</feature>
<dbReference type="PRINTS" id="PR00113">
    <property type="entry name" value="ALKPHPHTASE"/>
</dbReference>
<dbReference type="SMART" id="SM00098">
    <property type="entry name" value="alkPPc"/>
    <property type="match status" value="1"/>
</dbReference>
<dbReference type="Gene3D" id="3.40.720.10">
    <property type="entry name" value="Alkaline Phosphatase, subunit A"/>
    <property type="match status" value="1"/>
</dbReference>
<keyword evidence="3" id="KW-0862">Zinc</keyword>
<sequence length="303" mass="32162">MEAGKKRIIKMTAAVLAVVILAVGAVLSGMAIAQTVKVGEAEDHKISYEGERLNVIFMIGDGMGFDHVAAAEAKYGELFFNNNADVEGEVTTFSRNTFGPTDSAAAATALATGRKTGNGQVGQYCGKPFESLTETALKQGLAAGVIATEGVDGATPAGFSAHTSSRNDKDGILSDQLESGIDLFFGSNAERYDGLQAQIEQAGYDYVQNFEELEGAQGKIFASFEEILNGSGGRTPSLAQLVTSALDVLSANEEGFFLMVEESHIDKCSHDNDLSGALEHVRQGGGGICAKYRQHDRHRDRRP</sequence>
<evidence type="ECO:0000256" key="4">
    <source>
        <dbReference type="RuleBase" id="RU003946"/>
    </source>
</evidence>
<reference evidence="5" key="2">
    <citation type="journal article" date="2021" name="PeerJ">
        <title>Extensive microbial diversity within the chicken gut microbiome revealed by metagenomics and culture.</title>
        <authorList>
            <person name="Gilroy R."/>
            <person name="Ravi A."/>
            <person name="Getino M."/>
            <person name="Pursley I."/>
            <person name="Horton D.L."/>
            <person name="Alikhan N.F."/>
            <person name="Baker D."/>
            <person name="Gharbi K."/>
            <person name="Hall N."/>
            <person name="Watson M."/>
            <person name="Adriaenssens E.M."/>
            <person name="Foster-Nyarko E."/>
            <person name="Jarju S."/>
            <person name="Secka A."/>
            <person name="Antonio M."/>
            <person name="Oren A."/>
            <person name="Chaudhuri R.R."/>
            <person name="La Ragione R."/>
            <person name="Hildebrand F."/>
            <person name="Pallen M.J."/>
        </authorList>
    </citation>
    <scope>NUCLEOTIDE SEQUENCE</scope>
    <source>
        <strain evidence="5">9366</strain>
    </source>
</reference>
<comment type="caution">
    <text evidence="5">The sequence shown here is derived from an EMBL/GenBank/DDBJ whole genome shotgun (WGS) entry which is preliminary data.</text>
</comment>
<dbReference type="EMBL" id="DVNJ01000020">
    <property type="protein sequence ID" value="HIU62937.1"/>
    <property type="molecule type" value="Genomic_DNA"/>
</dbReference>
<dbReference type="GO" id="GO:0046872">
    <property type="term" value="F:metal ion binding"/>
    <property type="evidence" value="ECO:0007669"/>
    <property type="project" value="UniProtKB-KW"/>
</dbReference>
<feature type="active site" description="Phosphoserine intermediate" evidence="2">
    <location>
        <position position="103"/>
    </location>
</feature>
<gene>
    <name evidence="5" type="ORF">IAB07_04110</name>
</gene>
<comment type="similarity">
    <text evidence="4">Belongs to the alkaline phosphatase family.</text>
</comment>
<feature type="binding site" evidence="3">
    <location>
        <position position="155"/>
    </location>
    <ligand>
        <name>Mg(2+)</name>
        <dbReference type="ChEBI" id="CHEBI:18420"/>
    </ligand>
</feature>
<dbReference type="InterPro" id="IPR017850">
    <property type="entry name" value="Alkaline_phosphatase_core_sf"/>
</dbReference>
<name>A0A9D1MMR6_9FIRM</name>
<accession>A0A9D1MMR6</accession>
<dbReference type="PANTHER" id="PTHR11596:SF5">
    <property type="entry name" value="ALKALINE PHOSPHATASE"/>
    <property type="match status" value="1"/>
</dbReference>
<evidence type="ECO:0000256" key="2">
    <source>
        <dbReference type="PIRSR" id="PIRSR601952-1"/>
    </source>
</evidence>
<feature type="binding site" evidence="3">
    <location>
        <position position="61"/>
    </location>
    <ligand>
        <name>Mg(2+)</name>
        <dbReference type="ChEBI" id="CHEBI:18420"/>
    </ligand>
</feature>
<reference evidence="5" key="1">
    <citation type="submission" date="2020-10" db="EMBL/GenBank/DDBJ databases">
        <authorList>
            <person name="Gilroy R."/>
        </authorList>
    </citation>
    <scope>NUCLEOTIDE SEQUENCE</scope>
    <source>
        <strain evidence="5">9366</strain>
    </source>
</reference>
<evidence type="ECO:0000313" key="5">
    <source>
        <dbReference type="EMBL" id="HIU62937.1"/>
    </source>
</evidence>
<feature type="binding site" evidence="3">
    <location>
        <position position="61"/>
    </location>
    <ligand>
        <name>Zn(2+)</name>
        <dbReference type="ChEBI" id="CHEBI:29105"/>
        <label>2</label>
    </ligand>
</feature>
<feature type="binding site" evidence="3">
    <location>
        <position position="261"/>
    </location>
    <ligand>
        <name>Mg(2+)</name>
        <dbReference type="ChEBI" id="CHEBI:18420"/>
    </ligand>
</feature>
<keyword evidence="1" id="KW-0597">Phosphoprotein</keyword>